<reference evidence="5 6" key="1">
    <citation type="journal article" date="2021" name="Commun. Biol.">
        <title>The genome of Shorea leprosula (Dipterocarpaceae) highlights the ecological relevance of drought in aseasonal tropical rainforests.</title>
        <authorList>
            <person name="Ng K.K.S."/>
            <person name="Kobayashi M.J."/>
            <person name="Fawcett J.A."/>
            <person name="Hatakeyama M."/>
            <person name="Paape T."/>
            <person name="Ng C.H."/>
            <person name="Ang C.C."/>
            <person name="Tnah L.H."/>
            <person name="Lee C.T."/>
            <person name="Nishiyama T."/>
            <person name="Sese J."/>
            <person name="O'Brien M.J."/>
            <person name="Copetti D."/>
            <person name="Mohd Noor M.I."/>
            <person name="Ong R.C."/>
            <person name="Putra M."/>
            <person name="Sireger I.Z."/>
            <person name="Indrioko S."/>
            <person name="Kosugi Y."/>
            <person name="Izuno A."/>
            <person name="Isagi Y."/>
            <person name="Lee S.L."/>
            <person name="Shimizu K.K."/>
        </authorList>
    </citation>
    <scope>NUCLEOTIDE SEQUENCE [LARGE SCALE GENOMIC DNA]</scope>
    <source>
        <strain evidence="5">214</strain>
    </source>
</reference>
<dbReference type="PANTHER" id="PTHR11783">
    <property type="entry name" value="SULFOTRANSFERASE SULT"/>
    <property type="match status" value="1"/>
</dbReference>
<comment type="caution">
    <text evidence="5">The sequence shown here is derived from an EMBL/GenBank/DDBJ whole genome shotgun (WGS) entry which is preliminary data.</text>
</comment>
<sequence length="104" mass="12093">MMKDTAYYVKKMAEFMGYPFSPEEEQEGVVEKIVKMCNFEFLSNLEVNKTGKSENLFNTLQNNIFFRKGKVGDWKNHLTPEMTECLKKIMEQKLSGTGLTFNAF</sequence>
<dbReference type="EC" id="2.8.2.-" evidence="3"/>
<evidence type="ECO:0000313" key="6">
    <source>
        <dbReference type="Proteomes" id="UP001054252"/>
    </source>
</evidence>
<dbReference type="SUPFAM" id="SSF52540">
    <property type="entry name" value="P-loop containing nucleoside triphosphate hydrolases"/>
    <property type="match status" value="1"/>
</dbReference>
<dbReference type="GO" id="GO:0008146">
    <property type="term" value="F:sulfotransferase activity"/>
    <property type="evidence" value="ECO:0007669"/>
    <property type="project" value="InterPro"/>
</dbReference>
<dbReference type="Pfam" id="PF00685">
    <property type="entry name" value="Sulfotransfer_1"/>
    <property type="match status" value="1"/>
</dbReference>
<accession>A0AAV5MUY8</accession>
<evidence type="ECO:0000256" key="2">
    <source>
        <dbReference type="ARBA" id="ARBA00022679"/>
    </source>
</evidence>
<name>A0AAV5MUY8_9ROSI</name>
<evidence type="ECO:0000256" key="3">
    <source>
        <dbReference type="RuleBase" id="RU361155"/>
    </source>
</evidence>
<gene>
    <name evidence="5" type="ORF">SLEP1_g59104</name>
</gene>
<comment type="similarity">
    <text evidence="1 3">Belongs to the sulfotransferase 1 family.</text>
</comment>
<dbReference type="Proteomes" id="UP001054252">
    <property type="component" value="Unassembled WGS sequence"/>
</dbReference>
<evidence type="ECO:0000259" key="4">
    <source>
        <dbReference type="Pfam" id="PF00685"/>
    </source>
</evidence>
<proteinExistence type="inferred from homology"/>
<evidence type="ECO:0000256" key="1">
    <source>
        <dbReference type="ARBA" id="ARBA00005771"/>
    </source>
</evidence>
<keyword evidence="6" id="KW-1185">Reference proteome</keyword>
<dbReference type="InterPro" id="IPR027417">
    <property type="entry name" value="P-loop_NTPase"/>
</dbReference>
<protein>
    <recommendedName>
        <fullName evidence="3">Sulfotransferase</fullName>
        <ecNumber evidence="3">2.8.2.-</ecNumber>
    </recommendedName>
</protein>
<dbReference type="EMBL" id="BPVZ01000744">
    <property type="protein sequence ID" value="GKV52526.1"/>
    <property type="molecule type" value="Genomic_DNA"/>
</dbReference>
<dbReference type="InterPro" id="IPR000863">
    <property type="entry name" value="Sulfotransferase_dom"/>
</dbReference>
<dbReference type="Gene3D" id="3.40.50.300">
    <property type="entry name" value="P-loop containing nucleotide triphosphate hydrolases"/>
    <property type="match status" value="1"/>
</dbReference>
<evidence type="ECO:0000313" key="5">
    <source>
        <dbReference type="EMBL" id="GKV52526.1"/>
    </source>
</evidence>
<feature type="domain" description="Sulfotransferase" evidence="4">
    <location>
        <begin position="1"/>
        <end position="98"/>
    </location>
</feature>
<keyword evidence="2 3" id="KW-0808">Transferase</keyword>
<organism evidence="5 6">
    <name type="scientific">Rubroshorea leprosula</name>
    <dbReference type="NCBI Taxonomy" id="152421"/>
    <lineage>
        <taxon>Eukaryota</taxon>
        <taxon>Viridiplantae</taxon>
        <taxon>Streptophyta</taxon>
        <taxon>Embryophyta</taxon>
        <taxon>Tracheophyta</taxon>
        <taxon>Spermatophyta</taxon>
        <taxon>Magnoliopsida</taxon>
        <taxon>eudicotyledons</taxon>
        <taxon>Gunneridae</taxon>
        <taxon>Pentapetalae</taxon>
        <taxon>rosids</taxon>
        <taxon>malvids</taxon>
        <taxon>Malvales</taxon>
        <taxon>Dipterocarpaceae</taxon>
        <taxon>Rubroshorea</taxon>
    </lineage>
</organism>
<dbReference type="AlphaFoldDB" id="A0AAV5MUY8"/>